<name>A0A8C9IG17_9PRIM</name>
<dbReference type="Pfam" id="PF00025">
    <property type="entry name" value="Arf"/>
    <property type="match status" value="1"/>
</dbReference>
<dbReference type="SUPFAM" id="SSF52540">
    <property type="entry name" value="P-loop containing nucleoside triphosphate hydrolases"/>
    <property type="match status" value="1"/>
</dbReference>
<accession>A0A8C9IG17</accession>
<keyword evidence="4" id="KW-0460">Magnesium</keyword>
<keyword evidence="1 3" id="KW-0547">Nucleotide-binding</keyword>
<dbReference type="InterPro" id="IPR024156">
    <property type="entry name" value="Small_GTPase_ARF"/>
</dbReference>
<dbReference type="GO" id="GO:0005525">
    <property type="term" value="F:GTP binding"/>
    <property type="evidence" value="ECO:0007669"/>
    <property type="project" value="UniProtKB-KW"/>
</dbReference>
<protein>
    <recommendedName>
        <fullName evidence="7">ADP-ribosylation factor</fullName>
    </recommendedName>
</protein>
<reference evidence="5" key="1">
    <citation type="submission" date="2025-08" db="UniProtKB">
        <authorList>
            <consortium name="Ensembl"/>
        </authorList>
    </citation>
    <scope>IDENTIFICATION</scope>
</reference>
<organism evidence="5 6">
    <name type="scientific">Piliocolobus tephrosceles</name>
    <name type="common">Ugandan red Colobus</name>
    <dbReference type="NCBI Taxonomy" id="591936"/>
    <lineage>
        <taxon>Eukaryota</taxon>
        <taxon>Metazoa</taxon>
        <taxon>Chordata</taxon>
        <taxon>Craniata</taxon>
        <taxon>Vertebrata</taxon>
        <taxon>Euteleostomi</taxon>
        <taxon>Mammalia</taxon>
        <taxon>Eutheria</taxon>
        <taxon>Euarchontoglires</taxon>
        <taxon>Primates</taxon>
        <taxon>Haplorrhini</taxon>
        <taxon>Catarrhini</taxon>
        <taxon>Cercopithecidae</taxon>
        <taxon>Colobinae</taxon>
        <taxon>Piliocolobus</taxon>
    </lineage>
</organism>
<evidence type="ECO:0000256" key="4">
    <source>
        <dbReference type="PIRSR" id="PIRSR606689-2"/>
    </source>
</evidence>
<dbReference type="GO" id="GO:0046872">
    <property type="term" value="F:metal ion binding"/>
    <property type="evidence" value="ECO:0007669"/>
    <property type="project" value="UniProtKB-KW"/>
</dbReference>
<feature type="binding site" evidence="3">
    <location>
        <position position="72"/>
    </location>
    <ligand>
        <name>GTP</name>
        <dbReference type="ChEBI" id="CHEBI:37565"/>
    </ligand>
</feature>
<keyword evidence="4" id="KW-0479">Metal-binding</keyword>
<proteinExistence type="predicted"/>
<feature type="binding site" evidence="4">
    <location>
        <position position="31"/>
    </location>
    <ligand>
        <name>Mg(2+)</name>
        <dbReference type="ChEBI" id="CHEBI:18420"/>
    </ligand>
</feature>
<reference evidence="5" key="2">
    <citation type="submission" date="2025-09" db="UniProtKB">
        <authorList>
            <consortium name="Ensembl"/>
        </authorList>
    </citation>
    <scope>IDENTIFICATION</scope>
</reference>
<evidence type="ECO:0000313" key="6">
    <source>
        <dbReference type="Proteomes" id="UP000694416"/>
    </source>
</evidence>
<dbReference type="PANTHER" id="PTHR11711">
    <property type="entry name" value="ADP RIBOSYLATION FACTOR-RELATED"/>
    <property type="match status" value="1"/>
</dbReference>
<keyword evidence="2 3" id="KW-0342">GTP-binding</keyword>
<evidence type="ECO:0000256" key="1">
    <source>
        <dbReference type="ARBA" id="ARBA00022741"/>
    </source>
</evidence>
<sequence length="86" mass="9526">IGSIFTNFLKGFFGTKEVPIIMVGLDAARKTSILYKLKLGEIMTTVPHLRLQHGERGVEYENISFILWDVGGQDKATTTTSSTHKA</sequence>
<evidence type="ECO:0000313" key="5">
    <source>
        <dbReference type="Ensembl" id="ENSPTEP00000033460.1"/>
    </source>
</evidence>
<dbReference type="AlphaFoldDB" id="A0A8C9IG17"/>
<dbReference type="Gene3D" id="3.40.50.300">
    <property type="entry name" value="P-loop containing nucleotide triphosphate hydrolases"/>
    <property type="match status" value="1"/>
</dbReference>
<feature type="binding site" evidence="3">
    <location>
        <begin position="24"/>
        <end position="31"/>
    </location>
    <ligand>
        <name>GTP</name>
        <dbReference type="ChEBI" id="CHEBI:37565"/>
    </ligand>
</feature>
<dbReference type="Proteomes" id="UP000694416">
    <property type="component" value="Unplaced"/>
</dbReference>
<keyword evidence="6" id="KW-1185">Reference proteome</keyword>
<dbReference type="InterPro" id="IPR006689">
    <property type="entry name" value="Small_GTPase_ARF/SAR"/>
</dbReference>
<evidence type="ECO:0008006" key="7">
    <source>
        <dbReference type="Google" id="ProtNLM"/>
    </source>
</evidence>
<evidence type="ECO:0000256" key="3">
    <source>
        <dbReference type="PIRSR" id="PIRSR606689-1"/>
    </source>
</evidence>
<dbReference type="InterPro" id="IPR027417">
    <property type="entry name" value="P-loop_NTPase"/>
</dbReference>
<dbReference type="GO" id="GO:0003924">
    <property type="term" value="F:GTPase activity"/>
    <property type="evidence" value="ECO:0007669"/>
    <property type="project" value="InterPro"/>
</dbReference>
<dbReference type="Ensembl" id="ENSPTET00000045842.1">
    <property type="protein sequence ID" value="ENSPTEP00000033460.1"/>
    <property type="gene ID" value="ENSPTEG00000031953.1"/>
</dbReference>
<evidence type="ECO:0000256" key="2">
    <source>
        <dbReference type="ARBA" id="ARBA00023134"/>
    </source>
</evidence>